<organism evidence="2">
    <name type="scientific">Triticum aestivum</name>
    <name type="common">Wheat</name>
    <dbReference type="NCBI Taxonomy" id="4565"/>
    <lineage>
        <taxon>Eukaryota</taxon>
        <taxon>Viridiplantae</taxon>
        <taxon>Streptophyta</taxon>
        <taxon>Embryophyta</taxon>
        <taxon>Tracheophyta</taxon>
        <taxon>Spermatophyta</taxon>
        <taxon>Magnoliopsida</taxon>
        <taxon>Liliopsida</taxon>
        <taxon>Poales</taxon>
        <taxon>Poaceae</taxon>
        <taxon>BOP clade</taxon>
        <taxon>Pooideae</taxon>
        <taxon>Triticodae</taxon>
        <taxon>Triticeae</taxon>
        <taxon>Triticinae</taxon>
        <taxon>Triticum</taxon>
    </lineage>
</organism>
<feature type="region of interest" description="Disordered" evidence="1">
    <location>
        <begin position="49"/>
        <end position="156"/>
    </location>
</feature>
<reference evidence="2" key="1">
    <citation type="submission" date="2018-08" db="EMBL/GenBank/DDBJ databases">
        <authorList>
            <person name="Rossello M."/>
        </authorList>
    </citation>
    <scope>NUCLEOTIDE SEQUENCE [LARGE SCALE GENOMIC DNA]</scope>
    <source>
        <strain evidence="2">cv. Chinese Spring</strain>
    </source>
</reference>
<dbReference type="Proteomes" id="UP000019116">
    <property type="component" value="Chromosome 6A"/>
</dbReference>
<accession>A0A3B6NWN5</accession>
<feature type="compositionally biased region" description="Basic residues" evidence="1">
    <location>
        <begin position="49"/>
        <end position="60"/>
    </location>
</feature>
<dbReference type="EnsemblPlants" id="TraesCS6A02G391900.1">
    <property type="protein sequence ID" value="TraesCS6A02G391900.1"/>
    <property type="gene ID" value="TraesCS6A02G391900"/>
</dbReference>
<reference evidence="2" key="2">
    <citation type="submission" date="2018-10" db="UniProtKB">
        <authorList>
            <consortium name="EnsemblPlants"/>
        </authorList>
    </citation>
    <scope>IDENTIFICATION</scope>
</reference>
<evidence type="ECO:0000256" key="1">
    <source>
        <dbReference type="SAM" id="MobiDB-lite"/>
    </source>
</evidence>
<dbReference type="AlphaFoldDB" id="A0A3B6NWN5"/>
<evidence type="ECO:0000313" key="2">
    <source>
        <dbReference type="EnsemblPlants" id="TraesCS6A02G391900.1"/>
    </source>
</evidence>
<dbReference type="Gramene" id="TraesCS6A02G391900.1">
    <property type="protein sequence ID" value="TraesCS6A02G391900.1"/>
    <property type="gene ID" value="TraesCS6A02G391900"/>
</dbReference>
<evidence type="ECO:0000313" key="3">
    <source>
        <dbReference type="Proteomes" id="UP000019116"/>
    </source>
</evidence>
<feature type="compositionally biased region" description="Acidic residues" evidence="1">
    <location>
        <begin position="64"/>
        <end position="94"/>
    </location>
</feature>
<protein>
    <submittedName>
        <fullName evidence="2">Uncharacterized protein</fullName>
    </submittedName>
</protein>
<dbReference type="Gramene" id="TraesCAD_scaffold_031399_01G000300.1">
    <property type="protein sequence ID" value="TraesCAD_scaffold_031399_01G000300.1"/>
    <property type="gene ID" value="TraesCAD_scaffold_031399_01G000300"/>
</dbReference>
<keyword evidence="3" id="KW-1185">Reference proteome</keyword>
<name>A0A3B6NWN5_WHEAT</name>
<sequence>MDTTMFDAKNPMMEWLNEDEEHAILDGVDAATAVFEKIRLLNSSRKVSRLARKDNGRKRKRVEEEEDDYHDSEDDDEENEDLELEIDDDDDDSHDDGASQSDGGDLPMQVEKDLASQVGNDVEVTSDGSLVNRRSERVRQAKKVKEVDHQPLQLTS</sequence>
<feature type="compositionally biased region" description="Basic and acidic residues" evidence="1">
    <location>
        <begin position="133"/>
        <end position="149"/>
    </location>
</feature>
<proteinExistence type="predicted"/>